<evidence type="ECO:0000313" key="2">
    <source>
        <dbReference type="EMBL" id="MBW0540796.1"/>
    </source>
</evidence>
<comment type="caution">
    <text evidence="2">The sequence shown here is derived from an EMBL/GenBank/DDBJ whole genome shotgun (WGS) entry which is preliminary data.</text>
</comment>
<name>A0A9Q3FIC7_9BASI</name>
<dbReference type="AlphaFoldDB" id="A0A9Q3FIC7"/>
<dbReference type="Proteomes" id="UP000765509">
    <property type="component" value="Unassembled WGS sequence"/>
</dbReference>
<proteinExistence type="predicted"/>
<protein>
    <submittedName>
        <fullName evidence="2">Uncharacterized protein</fullName>
    </submittedName>
</protein>
<organism evidence="2 3">
    <name type="scientific">Austropuccinia psidii MF-1</name>
    <dbReference type="NCBI Taxonomy" id="1389203"/>
    <lineage>
        <taxon>Eukaryota</taxon>
        <taxon>Fungi</taxon>
        <taxon>Dikarya</taxon>
        <taxon>Basidiomycota</taxon>
        <taxon>Pucciniomycotina</taxon>
        <taxon>Pucciniomycetes</taxon>
        <taxon>Pucciniales</taxon>
        <taxon>Sphaerophragmiaceae</taxon>
        <taxon>Austropuccinia</taxon>
    </lineage>
</organism>
<keyword evidence="3" id="KW-1185">Reference proteome</keyword>
<accession>A0A9Q3FIC7</accession>
<evidence type="ECO:0000256" key="1">
    <source>
        <dbReference type="SAM" id="MobiDB-lite"/>
    </source>
</evidence>
<reference evidence="2" key="1">
    <citation type="submission" date="2021-03" db="EMBL/GenBank/DDBJ databases">
        <title>Draft genome sequence of rust myrtle Austropuccinia psidii MF-1, a brazilian biotype.</title>
        <authorList>
            <person name="Quecine M.C."/>
            <person name="Pachon D.M.R."/>
            <person name="Bonatelli M.L."/>
            <person name="Correr F.H."/>
            <person name="Franceschini L.M."/>
            <person name="Leite T.F."/>
            <person name="Margarido G.R.A."/>
            <person name="Almeida C.A."/>
            <person name="Ferrarezi J.A."/>
            <person name="Labate C.A."/>
        </authorList>
    </citation>
    <scope>NUCLEOTIDE SEQUENCE</scope>
    <source>
        <strain evidence="2">MF-1</strain>
    </source>
</reference>
<feature type="region of interest" description="Disordered" evidence="1">
    <location>
        <begin position="97"/>
        <end position="142"/>
    </location>
</feature>
<sequence length="162" mass="19474">MEAIEIYQSWYKKWFREAKEEEWEICSSHLLVSMNSYFHIKSFLGQEKTIEVLGGWSPMYWKEKVNKIRYWLKNQSLSSVDQKKKLEMIQDFENERTVEQTRFRTPQRQPQGTSEKEEKSQSIRNKGKCKVNQHRTYPQGYKIPKLEPSSINSVLNMTRTPM</sequence>
<gene>
    <name evidence="2" type="ORF">O181_080511</name>
</gene>
<evidence type="ECO:0000313" key="3">
    <source>
        <dbReference type="Proteomes" id="UP000765509"/>
    </source>
</evidence>
<dbReference type="EMBL" id="AVOT02045445">
    <property type="protein sequence ID" value="MBW0540796.1"/>
    <property type="molecule type" value="Genomic_DNA"/>
</dbReference>